<reference evidence="6" key="1">
    <citation type="journal article" date="2020" name="Stud. Mycol.">
        <title>101 Dothideomycetes genomes: a test case for predicting lifestyles and emergence of pathogens.</title>
        <authorList>
            <person name="Haridas S."/>
            <person name="Albert R."/>
            <person name="Binder M."/>
            <person name="Bloem J."/>
            <person name="Labutti K."/>
            <person name="Salamov A."/>
            <person name="Andreopoulos B."/>
            <person name="Baker S."/>
            <person name="Barry K."/>
            <person name="Bills G."/>
            <person name="Bluhm B."/>
            <person name="Cannon C."/>
            <person name="Castanera R."/>
            <person name="Culley D."/>
            <person name="Daum C."/>
            <person name="Ezra D."/>
            <person name="Gonzalez J."/>
            <person name="Henrissat B."/>
            <person name="Kuo A."/>
            <person name="Liang C."/>
            <person name="Lipzen A."/>
            <person name="Lutzoni F."/>
            <person name="Magnuson J."/>
            <person name="Mondo S."/>
            <person name="Nolan M."/>
            <person name="Ohm R."/>
            <person name="Pangilinan J."/>
            <person name="Park H.-J."/>
            <person name="Ramirez L."/>
            <person name="Alfaro M."/>
            <person name="Sun H."/>
            <person name="Tritt A."/>
            <person name="Yoshinaga Y."/>
            <person name="Zwiers L.-H."/>
            <person name="Turgeon B."/>
            <person name="Goodwin S."/>
            <person name="Spatafora J."/>
            <person name="Crous P."/>
            <person name="Grigoriev I."/>
        </authorList>
    </citation>
    <scope>NUCLEOTIDE SEQUENCE</scope>
    <source>
        <strain evidence="6">CBS 133067</strain>
    </source>
</reference>
<evidence type="ECO:0000313" key="6">
    <source>
        <dbReference type="EMBL" id="KAF2104057.1"/>
    </source>
</evidence>
<dbReference type="InterPro" id="IPR020843">
    <property type="entry name" value="ER"/>
</dbReference>
<dbReference type="InterPro" id="IPR013154">
    <property type="entry name" value="ADH-like_N"/>
</dbReference>
<dbReference type="Pfam" id="PF08240">
    <property type="entry name" value="ADH_N"/>
    <property type="match status" value="1"/>
</dbReference>
<accession>A0A9P4IT93</accession>
<dbReference type="PANTHER" id="PTHR45348">
    <property type="entry name" value="HYPOTHETICAL OXIDOREDUCTASE (EUROFUNG)"/>
    <property type="match status" value="1"/>
</dbReference>
<keyword evidence="3" id="KW-0560">Oxidoreductase</keyword>
<evidence type="ECO:0000256" key="2">
    <source>
        <dbReference type="ARBA" id="ARBA00011245"/>
    </source>
</evidence>
<sequence>MSDIALKSPPRGEKRKLRRSERIQDAVKRRKTRGATSYEIIPKDISKRTPIVKITEIATPPPSIPPTPSTQSALIVARKGEYEVVNDFPLTPLQHEDEIMIRGHTVGLNPIDWKSVAFNFCLPDFPWVTGREMAGVVEKVGKNVSHVRPGDRVWTSTYYRDVRAGTFQEYVIVPQHTVLPIPGNISFEEASVLGVAGLTAAMTLWKWMEIPMPGNTSAAGLPSPPQTPEERAENSTVPFGTLSAASAAALSKQTEAKNSKGWVLIWGGSTVTGQFATQLVKLSGLRAITITSGRTAALSKSLGAEHVIVRDGLDSSDILAEIARVTQGHITHAIDIVGEATAALVLRVLSSDLQRKVMGDQKIPFAPLAFMKANQEVPDTVSVENVEMKRFILDKESNKYALELNRLLESGQLQLPELEVVEGGFHAIPKALELLKKGDMGGRKLIVKV</sequence>
<evidence type="ECO:0000256" key="1">
    <source>
        <dbReference type="ARBA" id="ARBA00008072"/>
    </source>
</evidence>
<dbReference type="SMART" id="SM00829">
    <property type="entry name" value="PKS_ER"/>
    <property type="match status" value="1"/>
</dbReference>
<evidence type="ECO:0000259" key="5">
    <source>
        <dbReference type="SMART" id="SM00829"/>
    </source>
</evidence>
<keyword evidence="7" id="KW-1185">Reference proteome</keyword>
<dbReference type="InterPro" id="IPR036291">
    <property type="entry name" value="NAD(P)-bd_dom_sf"/>
</dbReference>
<dbReference type="AlphaFoldDB" id="A0A9P4IT93"/>
<proteinExistence type="inferred from homology"/>
<comment type="subunit">
    <text evidence="2">Monomer.</text>
</comment>
<organism evidence="6 7">
    <name type="scientific">Rhizodiscina lignyota</name>
    <dbReference type="NCBI Taxonomy" id="1504668"/>
    <lineage>
        <taxon>Eukaryota</taxon>
        <taxon>Fungi</taxon>
        <taxon>Dikarya</taxon>
        <taxon>Ascomycota</taxon>
        <taxon>Pezizomycotina</taxon>
        <taxon>Dothideomycetes</taxon>
        <taxon>Pleosporomycetidae</taxon>
        <taxon>Aulographales</taxon>
        <taxon>Rhizodiscinaceae</taxon>
        <taxon>Rhizodiscina</taxon>
    </lineage>
</organism>
<dbReference type="Proteomes" id="UP000799772">
    <property type="component" value="Unassembled WGS sequence"/>
</dbReference>
<evidence type="ECO:0000256" key="4">
    <source>
        <dbReference type="SAM" id="MobiDB-lite"/>
    </source>
</evidence>
<evidence type="ECO:0000256" key="3">
    <source>
        <dbReference type="ARBA" id="ARBA00023002"/>
    </source>
</evidence>
<gene>
    <name evidence="6" type="ORF">NA57DRAFT_70269</name>
</gene>
<dbReference type="SUPFAM" id="SSF50129">
    <property type="entry name" value="GroES-like"/>
    <property type="match status" value="1"/>
</dbReference>
<name>A0A9P4IT93_9PEZI</name>
<dbReference type="GO" id="GO:0016651">
    <property type="term" value="F:oxidoreductase activity, acting on NAD(P)H"/>
    <property type="evidence" value="ECO:0007669"/>
    <property type="project" value="InterPro"/>
</dbReference>
<dbReference type="SUPFAM" id="SSF51735">
    <property type="entry name" value="NAD(P)-binding Rossmann-fold domains"/>
    <property type="match status" value="1"/>
</dbReference>
<dbReference type="CDD" id="cd08249">
    <property type="entry name" value="enoyl_reductase_like"/>
    <property type="match status" value="1"/>
</dbReference>
<dbReference type="InterPro" id="IPR011032">
    <property type="entry name" value="GroES-like_sf"/>
</dbReference>
<feature type="domain" description="Enoyl reductase (ER)" evidence="5">
    <location>
        <begin position="80"/>
        <end position="446"/>
    </location>
</feature>
<evidence type="ECO:0000313" key="7">
    <source>
        <dbReference type="Proteomes" id="UP000799772"/>
    </source>
</evidence>
<feature type="region of interest" description="Disordered" evidence="4">
    <location>
        <begin position="1"/>
        <end position="34"/>
    </location>
</feature>
<dbReference type="OrthoDB" id="10257049at2759"/>
<dbReference type="EMBL" id="ML978121">
    <property type="protein sequence ID" value="KAF2104057.1"/>
    <property type="molecule type" value="Genomic_DNA"/>
</dbReference>
<dbReference type="InterPro" id="IPR047122">
    <property type="entry name" value="Trans-enoyl_RdTase-like"/>
</dbReference>
<dbReference type="Gene3D" id="3.90.180.10">
    <property type="entry name" value="Medium-chain alcohol dehydrogenases, catalytic domain"/>
    <property type="match status" value="1"/>
</dbReference>
<comment type="caution">
    <text evidence="6">The sequence shown here is derived from an EMBL/GenBank/DDBJ whole genome shotgun (WGS) entry which is preliminary data.</text>
</comment>
<protein>
    <submittedName>
        <fullName evidence="6">GroES-like protein</fullName>
    </submittedName>
</protein>
<comment type="similarity">
    <text evidence="1">Belongs to the zinc-containing alcohol dehydrogenase family.</text>
</comment>
<dbReference type="Gene3D" id="3.40.50.720">
    <property type="entry name" value="NAD(P)-binding Rossmann-like Domain"/>
    <property type="match status" value="1"/>
</dbReference>
<dbReference type="PANTHER" id="PTHR45348:SF2">
    <property type="entry name" value="ZINC-TYPE ALCOHOL DEHYDROGENASE-LIKE PROTEIN C2E1P3.01"/>
    <property type="match status" value="1"/>
</dbReference>